<proteinExistence type="inferred from homology"/>
<dbReference type="InterPro" id="IPR009075">
    <property type="entry name" value="AcylCo_DH/oxidase_C"/>
</dbReference>
<dbReference type="Gene3D" id="2.40.110.10">
    <property type="entry name" value="Butyryl-CoA Dehydrogenase, subunit A, domain 2"/>
    <property type="match status" value="1"/>
</dbReference>
<keyword evidence="9" id="KW-0560">Oxidoreductase</keyword>
<dbReference type="Pfam" id="PF02771">
    <property type="entry name" value="Acyl-CoA_dh_N"/>
    <property type="match status" value="1"/>
</dbReference>
<dbReference type="InterPro" id="IPR006089">
    <property type="entry name" value="Acyl-CoA_DH_CS"/>
</dbReference>
<keyword evidence="7" id="KW-0274">FAD</keyword>
<dbReference type="RefSeq" id="WP_252253176.1">
    <property type="nucleotide sequence ID" value="NZ_CP098736.1"/>
</dbReference>
<evidence type="ECO:0000259" key="11">
    <source>
        <dbReference type="Pfam" id="PF00441"/>
    </source>
</evidence>
<dbReference type="PROSITE" id="PS00073">
    <property type="entry name" value="ACYL_COA_DH_2"/>
    <property type="match status" value="1"/>
</dbReference>
<evidence type="ECO:0000256" key="1">
    <source>
        <dbReference type="ARBA" id="ARBA00001974"/>
    </source>
</evidence>
<dbReference type="Pfam" id="PF02770">
    <property type="entry name" value="Acyl-CoA_dh_M"/>
    <property type="match status" value="1"/>
</dbReference>
<evidence type="ECO:0000259" key="12">
    <source>
        <dbReference type="Pfam" id="PF02770"/>
    </source>
</evidence>
<evidence type="ECO:0000256" key="7">
    <source>
        <dbReference type="ARBA" id="ARBA00022827"/>
    </source>
</evidence>
<evidence type="ECO:0000256" key="2">
    <source>
        <dbReference type="ARBA" id="ARBA00004898"/>
    </source>
</evidence>
<dbReference type="InterPro" id="IPR013786">
    <property type="entry name" value="AcylCoA_DH/ox_N"/>
</dbReference>
<keyword evidence="8" id="KW-0809">Transit peptide</keyword>
<dbReference type="PROSITE" id="PS00072">
    <property type="entry name" value="ACYL_COA_DH_1"/>
    <property type="match status" value="1"/>
</dbReference>
<dbReference type="InterPro" id="IPR036250">
    <property type="entry name" value="AcylCo_DH-like_C"/>
</dbReference>
<organism evidence="14 15">
    <name type="scientific">Cupriavidus gilardii</name>
    <dbReference type="NCBI Taxonomy" id="82541"/>
    <lineage>
        <taxon>Bacteria</taxon>
        <taxon>Pseudomonadati</taxon>
        <taxon>Pseudomonadota</taxon>
        <taxon>Betaproteobacteria</taxon>
        <taxon>Burkholderiales</taxon>
        <taxon>Burkholderiaceae</taxon>
        <taxon>Cupriavidus</taxon>
    </lineage>
</organism>
<evidence type="ECO:0000259" key="13">
    <source>
        <dbReference type="Pfam" id="PF02771"/>
    </source>
</evidence>
<dbReference type="EMBL" id="CP098736">
    <property type="protein sequence ID" value="USE80001.1"/>
    <property type="molecule type" value="Genomic_DNA"/>
</dbReference>
<accession>A0ABY4VW03</accession>
<dbReference type="EC" id="1.3.8.4" evidence="4"/>
<gene>
    <name evidence="14" type="ORF">NDR89_25935</name>
</gene>
<reference evidence="14" key="1">
    <citation type="submission" date="2022-06" db="EMBL/GenBank/DDBJ databases">
        <title>Complete genome sequence and characterization of Cupriavidus gilardii QJ1 isolated from contaminating cells.</title>
        <authorList>
            <person name="Qi J."/>
        </authorList>
    </citation>
    <scope>NUCLEOTIDE SEQUENCE</scope>
    <source>
        <strain evidence="14">QJ1</strain>
    </source>
</reference>
<comment type="cofactor">
    <cofactor evidence="1">
        <name>FAD</name>
        <dbReference type="ChEBI" id="CHEBI:57692"/>
    </cofactor>
</comment>
<evidence type="ECO:0000256" key="5">
    <source>
        <dbReference type="ARBA" id="ARBA00018258"/>
    </source>
</evidence>
<sequence>MTATLPGLKFDLGEDIEMLRESVQSWAQAELAPRAAEIDRTDQFPMDCWKKMGDLGVLGITVAEEYGGANMGYLAHMIAMEEISRASASVGLSYGAHSNLCVNQIHRNGTPAQKAKYLPKLVSGDWIGALAMSEPNAGSDVVSMKLRADRKGDRYVLNGTKMWITNGPDCDVLVVYAKTEPELGARGMTAFIVEKGMKGFSVAQKLDKLGMRGSHTGELVFQDVEVPAENILGAENGGARVLMSGLDYERAVLSGGPVGIMQACMDVVTPYIHDRKQFGQSIGEFQLIQGKVADMYTTLQAARSYLYTVGKNLDALGSEHVRQVRKDCAAVILYTAEKATWMAGESVQILGGNGYINEYPVGRLWRDAKLYEIGAGTSEIRRMLIGRELFAETM</sequence>
<dbReference type="InterPro" id="IPR046373">
    <property type="entry name" value="Acyl-CoA_Oxase/DH_mid-dom_sf"/>
</dbReference>
<dbReference type="InterPro" id="IPR009100">
    <property type="entry name" value="AcylCoA_DH/oxidase_NM_dom_sf"/>
</dbReference>
<comment type="pathway">
    <text evidence="2">Amino-acid degradation; L-leucine degradation; (S)-3-hydroxy-3-methylglutaryl-CoA from 3-isovaleryl-CoA: step 1/3.</text>
</comment>
<keyword evidence="15" id="KW-1185">Reference proteome</keyword>
<dbReference type="InterPro" id="IPR037069">
    <property type="entry name" value="AcylCoA_DH/ox_N_sf"/>
</dbReference>
<evidence type="ECO:0000256" key="9">
    <source>
        <dbReference type="ARBA" id="ARBA00023002"/>
    </source>
</evidence>
<evidence type="ECO:0000313" key="14">
    <source>
        <dbReference type="EMBL" id="USE80001.1"/>
    </source>
</evidence>
<evidence type="ECO:0000256" key="3">
    <source>
        <dbReference type="ARBA" id="ARBA00009347"/>
    </source>
</evidence>
<evidence type="ECO:0000256" key="4">
    <source>
        <dbReference type="ARBA" id="ARBA00012044"/>
    </source>
</evidence>
<feature type="domain" description="Acyl-CoA dehydrogenase/oxidase N-terminal" evidence="13">
    <location>
        <begin position="14"/>
        <end position="125"/>
    </location>
</feature>
<dbReference type="PIRSF" id="PIRSF016578">
    <property type="entry name" value="HsaA"/>
    <property type="match status" value="1"/>
</dbReference>
<dbReference type="Pfam" id="PF00441">
    <property type="entry name" value="Acyl-CoA_dh_1"/>
    <property type="match status" value="1"/>
</dbReference>
<dbReference type="SUPFAM" id="SSF47203">
    <property type="entry name" value="Acyl-CoA dehydrogenase C-terminal domain-like"/>
    <property type="match status" value="1"/>
</dbReference>
<evidence type="ECO:0000256" key="8">
    <source>
        <dbReference type="ARBA" id="ARBA00022946"/>
    </source>
</evidence>
<protein>
    <recommendedName>
        <fullName evidence="5">Isovaleryl-CoA dehydrogenase, mitochondrial</fullName>
        <ecNumber evidence="4">1.3.8.4</ecNumber>
    </recommendedName>
</protein>
<dbReference type="CDD" id="cd01156">
    <property type="entry name" value="IVD"/>
    <property type="match status" value="1"/>
</dbReference>
<dbReference type="InterPro" id="IPR006091">
    <property type="entry name" value="Acyl-CoA_Oxase/DH_mid-dom"/>
</dbReference>
<dbReference type="Proteomes" id="UP001056648">
    <property type="component" value="Chromosome 2"/>
</dbReference>
<evidence type="ECO:0000256" key="10">
    <source>
        <dbReference type="ARBA" id="ARBA00052875"/>
    </source>
</evidence>
<dbReference type="SUPFAM" id="SSF56645">
    <property type="entry name" value="Acyl-CoA dehydrogenase NM domain-like"/>
    <property type="match status" value="1"/>
</dbReference>
<comment type="catalytic activity">
    <reaction evidence="10">
        <text>3-methylbutanoyl-CoA + oxidized [electron-transfer flavoprotein] + H(+) = 3-methylbut-2-enoyl-CoA + reduced [electron-transfer flavoprotein]</text>
        <dbReference type="Rhea" id="RHEA:12276"/>
        <dbReference type="Rhea" id="RHEA-COMP:10685"/>
        <dbReference type="Rhea" id="RHEA-COMP:10686"/>
        <dbReference type="ChEBI" id="CHEBI:15378"/>
        <dbReference type="ChEBI" id="CHEBI:57344"/>
        <dbReference type="ChEBI" id="CHEBI:57345"/>
        <dbReference type="ChEBI" id="CHEBI:57692"/>
        <dbReference type="ChEBI" id="CHEBI:58307"/>
        <dbReference type="EC" id="1.3.8.4"/>
    </reaction>
</comment>
<feature type="domain" description="Acyl-CoA oxidase/dehydrogenase middle" evidence="12">
    <location>
        <begin position="129"/>
        <end position="224"/>
    </location>
</feature>
<evidence type="ECO:0000256" key="6">
    <source>
        <dbReference type="ARBA" id="ARBA00022630"/>
    </source>
</evidence>
<name>A0ABY4VW03_9BURK</name>
<comment type="similarity">
    <text evidence="3">Belongs to the acyl-CoA dehydrogenase family.</text>
</comment>
<dbReference type="PANTHER" id="PTHR43884">
    <property type="entry name" value="ACYL-COA DEHYDROGENASE"/>
    <property type="match status" value="1"/>
</dbReference>
<dbReference type="Gene3D" id="1.10.540.10">
    <property type="entry name" value="Acyl-CoA dehydrogenase/oxidase, N-terminal domain"/>
    <property type="match status" value="1"/>
</dbReference>
<feature type="domain" description="Acyl-CoA dehydrogenase/oxidase C-terminal" evidence="11">
    <location>
        <begin position="236"/>
        <end position="389"/>
    </location>
</feature>
<evidence type="ECO:0000313" key="15">
    <source>
        <dbReference type="Proteomes" id="UP001056648"/>
    </source>
</evidence>
<keyword evidence="6" id="KW-0285">Flavoprotein</keyword>
<dbReference type="PANTHER" id="PTHR43884:SF12">
    <property type="entry name" value="ISOVALERYL-COA DEHYDROGENASE, MITOCHONDRIAL-RELATED"/>
    <property type="match status" value="1"/>
</dbReference>
<dbReference type="Gene3D" id="1.20.140.10">
    <property type="entry name" value="Butyryl-CoA Dehydrogenase, subunit A, domain 3"/>
    <property type="match status" value="1"/>
</dbReference>
<dbReference type="InterPro" id="IPR034183">
    <property type="entry name" value="IVD"/>
</dbReference>